<sequence>MRTVVVRLQDEAFEAVTVDVRGKSVVGWAEGPAAFPGLSGKRTVVLWEPSGTHFLREQIFRGPGDVLALQIQEKVERTGFFRTAPSVFYQVEREEGHAAHVFIAAMDLSGLDARLETLWRHGARIQGVFHPAVAVAFLAAHSFVEKTLTVWVQNHGFYLAVTEGGRILSLRFVGFDAFTGPSESLVREETSFTLQQHERAGGQGITRVQACGPLHHLLDPAQELWEGPGIAEPLKKAALEHPEWFGAFFVPTPFNMLPQKVQVWNRHLPWAMRAAAALLAVSLCQAGLWMYWKSRAQGLEKQTREASAVVGGRAEAVQKAIAWDQLAVVEEYRRAVQAFEKEPRMDAWMVWLAETVPKNFRVVRCAVSKQGESARGRTAGPTHPSRRRESSTEVAQGSVLSLELKGTVGFQEAHRAFGAFLAVLKERRSAVSGVFDYDERTGQASFSFEVPL</sequence>
<gene>
    <name evidence="2" type="ORF">ENS06_08315</name>
</gene>
<evidence type="ECO:0000256" key="1">
    <source>
        <dbReference type="SAM" id="MobiDB-lite"/>
    </source>
</evidence>
<reference evidence="2" key="1">
    <citation type="journal article" date="2020" name="mSystems">
        <title>Genome- and Community-Level Interaction Insights into Carbon Utilization and Element Cycling Functions of Hydrothermarchaeota in Hydrothermal Sediment.</title>
        <authorList>
            <person name="Zhou Z."/>
            <person name="Liu Y."/>
            <person name="Xu W."/>
            <person name="Pan J."/>
            <person name="Luo Z.H."/>
            <person name="Li M."/>
        </authorList>
    </citation>
    <scope>NUCLEOTIDE SEQUENCE [LARGE SCALE GENOMIC DNA]</scope>
    <source>
        <strain evidence="2">SpSt-456</strain>
    </source>
</reference>
<accession>A0A832EJA7</accession>
<feature type="region of interest" description="Disordered" evidence="1">
    <location>
        <begin position="372"/>
        <end position="393"/>
    </location>
</feature>
<proteinExistence type="predicted"/>
<comment type="caution">
    <text evidence="2">The sequence shown here is derived from an EMBL/GenBank/DDBJ whole genome shotgun (WGS) entry which is preliminary data.</text>
</comment>
<dbReference type="AlphaFoldDB" id="A0A832EJA7"/>
<dbReference type="EMBL" id="DSTK01000024">
    <property type="protein sequence ID" value="HFK97314.1"/>
    <property type="molecule type" value="Genomic_DNA"/>
</dbReference>
<evidence type="ECO:0000313" key="2">
    <source>
        <dbReference type="EMBL" id="HFK97314.1"/>
    </source>
</evidence>
<organism evidence="2">
    <name type="scientific">Desulfacinum infernum</name>
    <dbReference type="NCBI Taxonomy" id="35837"/>
    <lineage>
        <taxon>Bacteria</taxon>
        <taxon>Pseudomonadati</taxon>
        <taxon>Thermodesulfobacteriota</taxon>
        <taxon>Syntrophobacteria</taxon>
        <taxon>Syntrophobacterales</taxon>
        <taxon>Syntrophobacteraceae</taxon>
        <taxon>Desulfacinum</taxon>
    </lineage>
</organism>
<protein>
    <submittedName>
        <fullName evidence="2">Uncharacterized protein</fullName>
    </submittedName>
</protein>
<name>A0A832EJA7_9BACT</name>